<accession>A0A2Y9BIJ0</accession>
<feature type="transmembrane region" description="Helical" evidence="1">
    <location>
        <begin position="16"/>
        <end position="38"/>
    </location>
</feature>
<dbReference type="EMBL" id="QGDL01000009">
    <property type="protein sequence ID" value="PWJ28253.1"/>
    <property type="molecule type" value="Genomic_DNA"/>
</dbReference>
<keyword evidence="1" id="KW-1133">Transmembrane helix</keyword>
<proteinExistence type="predicted"/>
<reference evidence="2 3" key="1">
    <citation type="submission" date="2018-05" db="EMBL/GenBank/DDBJ databases">
        <title>The Hungate 1000. A catalogue of reference genomes from the rumen microbiome.</title>
        <authorList>
            <person name="Kelly W."/>
        </authorList>
    </citation>
    <scope>NUCLEOTIDE SEQUENCE [LARGE SCALE GENOMIC DNA]</scope>
    <source>
        <strain evidence="2 3">NLAE-zl-C242</strain>
    </source>
</reference>
<keyword evidence="1" id="KW-0812">Transmembrane</keyword>
<dbReference type="RefSeq" id="WP_109732058.1">
    <property type="nucleotide sequence ID" value="NZ_JBEPMR010000010.1"/>
</dbReference>
<name>A0A2Y9BIJ0_9FIRM</name>
<protein>
    <submittedName>
        <fullName evidence="2">Uncharacterized protein</fullName>
    </submittedName>
</protein>
<evidence type="ECO:0000313" key="2">
    <source>
        <dbReference type="EMBL" id="PWJ28253.1"/>
    </source>
</evidence>
<evidence type="ECO:0000256" key="1">
    <source>
        <dbReference type="SAM" id="Phobius"/>
    </source>
</evidence>
<evidence type="ECO:0000313" key="3">
    <source>
        <dbReference type="Proteomes" id="UP000245845"/>
    </source>
</evidence>
<keyword evidence="3" id="KW-1185">Reference proteome</keyword>
<organism evidence="2 3">
    <name type="scientific">Faecalicatena orotica</name>
    <dbReference type="NCBI Taxonomy" id="1544"/>
    <lineage>
        <taxon>Bacteria</taxon>
        <taxon>Bacillati</taxon>
        <taxon>Bacillota</taxon>
        <taxon>Clostridia</taxon>
        <taxon>Lachnospirales</taxon>
        <taxon>Lachnospiraceae</taxon>
        <taxon>Faecalicatena</taxon>
    </lineage>
</organism>
<sequence>MEDEKLEKKSNVKLDIAIILFIIFILISIIFPVTLHYLHKSDARWALRHAKNVRLAVTVVAYDYKGNTSDITINRKYRGIAEDAIREVEELSECEGEIDYIIFDSNSFRVKKLVYRENNCLVIYEDTDGESGTWNVYQLNSMIEG</sequence>
<keyword evidence="1" id="KW-0472">Membrane</keyword>
<comment type="caution">
    <text evidence="2">The sequence shown here is derived from an EMBL/GenBank/DDBJ whole genome shotgun (WGS) entry which is preliminary data.</text>
</comment>
<gene>
    <name evidence="2" type="ORF">A8806_109133</name>
</gene>
<dbReference type="AlphaFoldDB" id="A0A2Y9BIJ0"/>
<dbReference type="Proteomes" id="UP000245845">
    <property type="component" value="Unassembled WGS sequence"/>
</dbReference>